<feature type="transmembrane region" description="Helical" evidence="1">
    <location>
        <begin position="218"/>
        <end position="235"/>
    </location>
</feature>
<comment type="caution">
    <text evidence="2">The sequence shown here is derived from an EMBL/GenBank/DDBJ whole genome shotgun (WGS) entry which is preliminary data.</text>
</comment>
<evidence type="ECO:0000256" key="1">
    <source>
        <dbReference type="SAM" id="Phobius"/>
    </source>
</evidence>
<evidence type="ECO:0000313" key="3">
    <source>
        <dbReference type="Proteomes" id="UP000236434"/>
    </source>
</evidence>
<protein>
    <submittedName>
        <fullName evidence="2">Metal-dependent enzyme</fullName>
    </submittedName>
</protein>
<keyword evidence="1" id="KW-0472">Membrane</keyword>
<name>A0A2K1NWL8_9BACT</name>
<feature type="transmembrane region" description="Helical" evidence="1">
    <location>
        <begin position="191"/>
        <end position="211"/>
    </location>
</feature>
<gene>
    <name evidence="2" type="ORF">X929_08595</name>
</gene>
<dbReference type="OrthoDB" id="9784805at2"/>
<proteinExistence type="predicted"/>
<dbReference type="Proteomes" id="UP000236434">
    <property type="component" value="Unassembled WGS sequence"/>
</dbReference>
<keyword evidence="1" id="KW-0812">Transmembrane</keyword>
<reference evidence="2 3" key="1">
    <citation type="submission" date="2013-12" db="EMBL/GenBank/DDBJ databases">
        <title>Comparative genomics of Petrotoga isolates.</title>
        <authorList>
            <person name="Nesbo C.L."/>
            <person name="Charchuk R."/>
            <person name="Chow K."/>
        </authorList>
    </citation>
    <scope>NUCLEOTIDE SEQUENCE [LARGE SCALE GENOMIC DNA]</scope>
    <source>
        <strain evidence="2 3">DSM 13574</strain>
    </source>
</reference>
<organism evidence="2 3">
    <name type="scientific">Petrotoga olearia DSM 13574</name>
    <dbReference type="NCBI Taxonomy" id="1122955"/>
    <lineage>
        <taxon>Bacteria</taxon>
        <taxon>Thermotogati</taxon>
        <taxon>Thermotogota</taxon>
        <taxon>Thermotogae</taxon>
        <taxon>Petrotogales</taxon>
        <taxon>Petrotogaceae</taxon>
        <taxon>Petrotoga</taxon>
    </lineage>
</organism>
<dbReference type="PANTHER" id="PTHR42867">
    <property type="entry name" value="MEMBRANE PROTEIN-RELATED"/>
    <property type="match status" value="1"/>
</dbReference>
<feature type="transmembrane region" description="Helical" evidence="1">
    <location>
        <begin position="53"/>
        <end position="71"/>
    </location>
</feature>
<feature type="transmembrane region" description="Helical" evidence="1">
    <location>
        <begin position="91"/>
        <end position="111"/>
    </location>
</feature>
<evidence type="ECO:0000313" key="2">
    <source>
        <dbReference type="EMBL" id="PNR94932.1"/>
    </source>
</evidence>
<sequence>MKRKPKTVGGQAVIEGVMMKGVNTVVAVKRKDGNIAVKRLKDNSWGIWEKIPIIRGFFVLLHSMIVGMNALSYSANVSGEDEEELTTKDMVIAILIAIVVATLGFGVLPVFITRPFNIKSEFWFAFIEGFIRALMVVAYIWGISFMKDIKKVFQYHGAEHKSVFTYENNEPLEVKYAKKYTTLHPRCGTSFLIITVFASIIVFAITGGLGFNSTLQKVISRIVLLPIVAGLAYEFQRFTAKIIDTKIGKILAYPGLMLQKITTKEPEKEQLEIGLISLKYALKEDFDGEVILDNHGNQLENQSTESKVFAPDVTSLKTDS</sequence>
<dbReference type="PANTHER" id="PTHR42867:SF1">
    <property type="entry name" value="MEMBRANE PROTEIN-RELATED"/>
    <property type="match status" value="1"/>
</dbReference>
<keyword evidence="1" id="KW-1133">Transmembrane helix</keyword>
<dbReference type="EMBL" id="AZRL01000022">
    <property type="protein sequence ID" value="PNR94932.1"/>
    <property type="molecule type" value="Genomic_DNA"/>
</dbReference>
<dbReference type="InterPro" id="IPR010787">
    <property type="entry name" value="DUF1385"/>
</dbReference>
<dbReference type="AlphaFoldDB" id="A0A2K1NWL8"/>
<dbReference type="Pfam" id="PF07136">
    <property type="entry name" value="DUF1385"/>
    <property type="match status" value="1"/>
</dbReference>
<accession>A0A2K1NWL8</accession>
<dbReference type="RefSeq" id="WP_103067568.1">
    <property type="nucleotide sequence ID" value="NZ_AZRL01000022.1"/>
</dbReference>
<feature type="transmembrane region" description="Helical" evidence="1">
    <location>
        <begin position="123"/>
        <end position="143"/>
    </location>
</feature>